<name>A0A0E0CJD0_9ORYZ</name>
<proteinExistence type="predicted"/>
<dbReference type="Gramene" id="OMERI02G13640.1">
    <property type="protein sequence ID" value="OMERI02G13640.1"/>
    <property type="gene ID" value="OMERI02G13640"/>
</dbReference>
<accession>A0A0E0CJD0</accession>
<sequence>MALCPIHLLHLQRPRVWLWRFAGGLRLWRGNYGAAPRLVCKTVACVKGICMPGEGVLGVQVP</sequence>
<reference evidence="1" key="1">
    <citation type="submission" date="2015-04" db="UniProtKB">
        <authorList>
            <consortium name="EnsemblPlants"/>
        </authorList>
    </citation>
    <scope>IDENTIFICATION</scope>
</reference>
<evidence type="ECO:0000313" key="2">
    <source>
        <dbReference type="Proteomes" id="UP000008021"/>
    </source>
</evidence>
<dbReference type="Proteomes" id="UP000008021">
    <property type="component" value="Chromosome 2"/>
</dbReference>
<reference evidence="1" key="2">
    <citation type="submission" date="2018-05" db="EMBL/GenBank/DDBJ databases">
        <title>OmerRS3 (Oryza meridionalis Reference Sequence Version 3).</title>
        <authorList>
            <person name="Zhang J."/>
            <person name="Kudrna D."/>
            <person name="Lee S."/>
            <person name="Talag J."/>
            <person name="Welchert J."/>
            <person name="Wing R.A."/>
        </authorList>
    </citation>
    <scope>NUCLEOTIDE SEQUENCE [LARGE SCALE GENOMIC DNA]</scope>
    <source>
        <strain evidence="1">cv. OR44</strain>
    </source>
</reference>
<organism evidence="1">
    <name type="scientific">Oryza meridionalis</name>
    <dbReference type="NCBI Taxonomy" id="40149"/>
    <lineage>
        <taxon>Eukaryota</taxon>
        <taxon>Viridiplantae</taxon>
        <taxon>Streptophyta</taxon>
        <taxon>Embryophyta</taxon>
        <taxon>Tracheophyta</taxon>
        <taxon>Spermatophyta</taxon>
        <taxon>Magnoliopsida</taxon>
        <taxon>Liliopsida</taxon>
        <taxon>Poales</taxon>
        <taxon>Poaceae</taxon>
        <taxon>BOP clade</taxon>
        <taxon>Oryzoideae</taxon>
        <taxon>Oryzeae</taxon>
        <taxon>Oryzinae</taxon>
        <taxon>Oryza</taxon>
    </lineage>
</organism>
<evidence type="ECO:0000313" key="1">
    <source>
        <dbReference type="EnsemblPlants" id="OMERI02G13640.1"/>
    </source>
</evidence>
<dbReference type="EnsemblPlants" id="OMERI02G13640.1">
    <property type="protein sequence ID" value="OMERI02G13640.1"/>
    <property type="gene ID" value="OMERI02G13640"/>
</dbReference>
<dbReference type="HOGENOM" id="CLU_2907950_0_0_1"/>
<keyword evidence="2" id="KW-1185">Reference proteome</keyword>
<protein>
    <submittedName>
        <fullName evidence="1">Uncharacterized protein</fullName>
    </submittedName>
</protein>
<dbReference type="AlphaFoldDB" id="A0A0E0CJD0"/>